<dbReference type="AlphaFoldDB" id="E4ZPQ9"/>
<proteinExistence type="predicted"/>
<dbReference type="VEuPathDB" id="FungiDB:LEMA_P043450.1"/>
<evidence type="ECO:0000256" key="1">
    <source>
        <dbReference type="SAM" id="MobiDB-lite"/>
    </source>
</evidence>
<dbReference type="Proteomes" id="UP000002668">
    <property type="component" value="Genome"/>
</dbReference>
<dbReference type="GeneID" id="13282635"/>
<protein>
    <submittedName>
        <fullName evidence="2">Predicted protein</fullName>
    </submittedName>
</protein>
<reference evidence="3" key="1">
    <citation type="journal article" date="2011" name="Nat. Commun.">
        <title>Effector diversification within compartments of the Leptosphaeria maculans genome affected by Repeat-Induced Point mutations.</title>
        <authorList>
            <person name="Rouxel T."/>
            <person name="Grandaubert J."/>
            <person name="Hane J.K."/>
            <person name="Hoede C."/>
            <person name="van de Wouw A.P."/>
            <person name="Couloux A."/>
            <person name="Dominguez V."/>
            <person name="Anthouard V."/>
            <person name="Bally P."/>
            <person name="Bourras S."/>
            <person name="Cozijnsen A.J."/>
            <person name="Ciuffetti L.M."/>
            <person name="Degrave A."/>
            <person name="Dilmaghani A."/>
            <person name="Duret L."/>
            <person name="Fudal I."/>
            <person name="Goodwin S.B."/>
            <person name="Gout L."/>
            <person name="Glaser N."/>
            <person name="Linglin J."/>
            <person name="Kema G.H.J."/>
            <person name="Lapalu N."/>
            <person name="Lawrence C.B."/>
            <person name="May K."/>
            <person name="Meyer M."/>
            <person name="Ollivier B."/>
            <person name="Poulain J."/>
            <person name="Schoch C.L."/>
            <person name="Simon A."/>
            <person name="Spatafora J.W."/>
            <person name="Stachowiak A."/>
            <person name="Turgeon B.G."/>
            <person name="Tyler B.M."/>
            <person name="Vincent D."/>
            <person name="Weissenbach J."/>
            <person name="Amselem J."/>
            <person name="Quesneville H."/>
            <person name="Oliver R.P."/>
            <person name="Wincker P."/>
            <person name="Balesdent M.-H."/>
            <person name="Howlett B.J."/>
        </authorList>
    </citation>
    <scope>NUCLEOTIDE SEQUENCE [LARGE SCALE GENOMIC DNA]</scope>
    <source>
        <strain evidence="3">JN3 / isolate v23.1.3 / race Av1-4-5-6-7-8</strain>
    </source>
</reference>
<dbReference type="HOGENOM" id="CLU_609834_0_0_1"/>
<gene>
    <name evidence="2" type="ORF">LEMA_P043450.1</name>
</gene>
<keyword evidence="3" id="KW-1185">Reference proteome</keyword>
<dbReference type="InParanoid" id="E4ZPQ9"/>
<dbReference type="EMBL" id="FP929105">
    <property type="protein sequence ID" value="CBX93444.1"/>
    <property type="molecule type" value="Genomic_DNA"/>
</dbReference>
<name>E4ZPQ9_LEPMJ</name>
<organism evidence="3">
    <name type="scientific">Leptosphaeria maculans (strain JN3 / isolate v23.1.3 / race Av1-4-5-6-7-8)</name>
    <name type="common">Blackleg fungus</name>
    <name type="synonym">Phoma lingam</name>
    <dbReference type="NCBI Taxonomy" id="985895"/>
    <lineage>
        <taxon>Eukaryota</taxon>
        <taxon>Fungi</taxon>
        <taxon>Dikarya</taxon>
        <taxon>Ascomycota</taxon>
        <taxon>Pezizomycotina</taxon>
        <taxon>Dothideomycetes</taxon>
        <taxon>Pleosporomycetidae</taxon>
        <taxon>Pleosporales</taxon>
        <taxon>Pleosporineae</taxon>
        <taxon>Leptosphaeriaceae</taxon>
        <taxon>Plenodomus</taxon>
        <taxon>Plenodomus lingam/Leptosphaeria maculans species complex</taxon>
    </lineage>
</organism>
<accession>E4ZPQ9</accession>
<evidence type="ECO:0000313" key="2">
    <source>
        <dbReference type="EMBL" id="CBX93444.1"/>
    </source>
</evidence>
<feature type="compositionally biased region" description="Basic and acidic residues" evidence="1">
    <location>
        <begin position="272"/>
        <end position="286"/>
    </location>
</feature>
<feature type="region of interest" description="Disordered" evidence="1">
    <location>
        <begin position="259"/>
        <end position="291"/>
    </location>
</feature>
<sequence>MTVVLDTGVRSAYLRLQLRLRPNGGTSQGQIISLMSYHGGQSTSKAPKKGLGERKILWLGIVVHLRILDDDPGRGWEASVVDKSDTNTSNGAYLSNYPCALQFANASLTASFEFRVQVDLHAPQKAARAVEHVNNSVSNYEVAKVYLPALAVLYLARPSKATACTTHKPHTKPSLMATLPRFPRKSAALLAVHACRPERTEAAIRERFSRLKLRAYTGFCPWLCRLRDSNIQSKSHSIPGPVHGIATRPSSVSNWFRGGGLARPRRCPSTRPSRDDSKLTRSELKPSSRSSNEAVLDYRAVVPPDAAFDGALSRLGRSTQQGGILLGRCTTNGRLGGCGRSRCTEYRKFCWINISQVPQEALVFCERSAGRSNAFVLKPLAPLDGTATTAIGNTPLAQHTGTCSQPWAQSAAQAKEVRMSRGRGGSKNDAVARCRASRAVDSRRLMAVN</sequence>
<evidence type="ECO:0000313" key="3">
    <source>
        <dbReference type="Proteomes" id="UP000002668"/>
    </source>
</evidence>